<dbReference type="GO" id="GO:0003700">
    <property type="term" value="F:DNA-binding transcription factor activity"/>
    <property type="evidence" value="ECO:0007669"/>
    <property type="project" value="InterPro"/>
</dbReference>
<organism evidence="3 4">
    <name type="scientific">Hucho hucho</name>
    <name type="common">huchen</name>
    <dbReference type="NCBI Taxonomy" id="62062"/>
    <lineage>
        <taxon>Eukaryota</taxon>
        <taxon>Metazoa</taxon>
        <taxon>Chordata</taxon>
        <taxon>Craniata</taxon>
        <taxon>Vertebrata</taxon>
        <taxon>Euteleostomi</taxon>
        <taxon>Actinopterygii</taxon>
        <taxon>Neopterygii</taxon>
        <taxon>Teleostei</taxon>
        <taxon>Protacanthopterygii</taxon>
        <taxon>Salmoniformes</taxon>
        <taxon>Salmonidae</taxon>
        <taxon>Salmoninae</taxon>
        <taxon>Hucho</taxon>
    </lineage>
</organism>
<feature type="domain" description="RHD" evidence="2">
    <location>
        <begin position="37"/>
        <end position="83"/>
    </location>
</feature>
<keyword evidence="4" id="KW-1185">Reference proteome</keyword>
<keyword evidence="1" id="KW-0812">Transmembrane</keyword>
<keyword evidence="1" id="KW-0472">Membrane</keyword>
<protein>
    <recommendedName>
        <fullName evidence="2">RHD domain-containing protein</fullName>
    </recommendedName>
</protein>
<dbReference type="Pfam" id="PF00554">
    <property type="entry name" value="RHD_DNA_bind"/>
    <property type="match status" value="1"/>
</dbReference>
<evidence type="ECO:0000259" key="2">
    <source>
        <dbReference type="PROSITE" id="PS50254"/>
    </source>
</evidence>
<proteinExistence type="predicted"/>
<dbReference type="Proteomes" id="UP000314982">
    <property type="component" value="Unassembled WGS sequence"/>
</dbReference>
<dbReference type="InterPro" id="IPR011539">
    <property type="entry name" value="RHD_DNA_bind_dom"/>
</dbReference>
<dbReference type="STRING" id="62062.ENSHHUP00000001625"/>
<name>A0A4W5JTR8_9TELE</name>
<accession>A0A4W5JTR8</accession>
<sequence length="184" mass="20777">MFCPPLTLTSRIQPMPDSEFQMPHPLALSCVLASVPEANMWEEEFDLNAVRLCFQALITLPTGELCPLEPVVSQPIYDNSHQAARYGATCHHGYAHLQTHLDSITSLITFPIYVTPFGSFIVSVPVSCLYVVFVSCFVFSCAYLLKHSLPELDSRLSAHSLQPRFTKTLKYLPRMKIQRCLQKE</sequence>
<dbReference type="Ensembl" id="ENSHHUT00000001679.1">
    <property type="protein sequence ID" value="ENSHHUP00000001625.1"/>
    <property type="gene ID" value="ENSHHUG00000001079.1"/>
</dbReference>
<keyword evidence="1" id="KW-1133">Transmembrane helix</keyword>
<reference evidence="4" key="1">
    <citation type="submission" date="2018-06" db="EMBL/GenBank/DDBJ databases">
        <title>Genome assembly of Danube salmon.</title>
        <authorList>
            <person name="Macqueen D.J."/>
            <person name="Gundappa M.K."/>
        </authorList>
    </citation>
    <scope>NUCLEOTIDE SEQUENCE [LARGE SCALE GENOMIC DNA]</scope>
</reference>
<dbReference type="GO" id="GO:0003677">
    <property type="term" value="F:DNA binding"/>
    <property type="evidence" value="ECO:0007669"/>
    <property type="project" value="InterPro"/>
</dbReference>
<feature type="transmembrane region" description="Helical" evidence="1">
    <location>
        <begin position="120"/>
        <end position="145"/>
    </location>
</feature>
<dbReference type="Gene3D" id="2.60.40.340">
    <property type="entry name" value="Rel homology domain (RHD), DNA-binding domain"/>
    <property type="match status" value="1"/>
</dbReference>
<dbReference type="InterPro" id="IPR037059">
    <property type="entry name" value="RHD_DNA_bind_dom_sf"/>
</dbReference>
<reference evidence="3" key="3">
    <citation type="submission" date="2025-09" db="UniProtKB">
        <authorList>
            <consortium name="Ensembl"/>
        </authorList>
    </citation>
    <scope>IDENTIFICATION</scope>
</reference>
<dbReference type="InterPro" id="IPR008967">
    <property type="entry name" value="p53-like_TF_DNA-bd_sf"/>
</dbReference>
<dbReference type="AlphaFoldDB" id="A0A4W5JTR8"/>
<evidence type="ECO:0000313" key="4">
    <source>
        <dbReference type="Proteomes" id="UP000314982"/>
    </source>
</evidence>
<dbReference type="SUPFAM" id="SSF49417">
    <property type="entry name" value="p53-like transcription factors"/>
    <property type="match status" value="1"/>
</dbReference>
<reference evidence="3" key="2">
    <citation type="submission" date="2025-08" db="UniProtKB">
        <authorList>
            <consortium name="Ensembl"/>
        </authorList>
    </citation>
    <scope>IDENTIFICATION</scope>
</reference>
<evidence type="ECO:0000256" key="1">
    <source>
        <dbReference type="SAM" id="Phobius"/>
    </source>
</evidence>
<evidence type="ECO:0000313" key="3">
    <source>
        <dbReference type="Ensembl" id="ENSHHUP00000001625.1"/>
    </source>
</evidence>
<dbReference type="PROSITE" id="PS50254">
    <property type="entry name" value="REL_2"/>
    <property type="match status" value="1"/>
</dbReference>